<dbReference type="InterPro" id="IPR008979">
    <property type="entry name" value="Galactose-bd-like_sf"/>
</dbReference>
<dbReference type="Gene3D" id="3.50.50.60">
    <property type="entry name" value="FAD/NAD(P)-binding domain"/>
    <property type="match status" value="1"/>
</dbReference>
<dbReference type="EMBL" id="FUKO01000022">
    <property type="protein sequence ID" value="SJN37699.1"/>
    <property type="molecule type" value="Genomic_DNA"/>
</dbReference>
<evidence type="ECO:0000256" key="2">
    <source>
        <dbReference type="ARBA" id="ARBA00022723"/>
    </source>
</evidence>
<keyword evidence="3" id="KW-0560">Oxidoreductase</keyword>
<dbReference type="GO" id="GO:0046872">
    <property type="term" value="F:metal ion binding"/>
    <property type="evidence" value="ECO:0007669"/>
    <property type="project" value="UniProtKB-KW"/>
</dbReference>
<dbReference type="Pfam" id="PF12831">
    <property type="entry name" value="FAD_oxidored"/>
    <property type="match status" value="1"/>
</dbReference>
<keyword evidence="4" id="KW-0408">Iron</keyword>
<evidence type="ECO:0000256" key="1">
    <source>
        <dbReference type="ARBA" id="ARBA00022485"/>
    </source>
</evidence>
<evidence type="ECO:0000256" key="4">
    <source>
        <dbReference type="ARBA" id="ARBA00023004"/>
    </source>
</evidence>
<dbReference type="PANTHER" id="PTHR43498:SF1">
    <property type="entry name" value="COB--COM HETERODISULFIDE REDUCTASE IRON-SULFUR SUBUNIT A"/>
    <property type="match status" value="1"/>
</dbReference>
<dbReference type="Gene3D" id="2.60.120.260">
    <property type="entry name" value="Galactose-binding domain-like"/>
    <property type="match status" value="1"/>
</dbReference>
<dbReference type="InterPro" id="IPR036188">
    <property type="entry name" value="FAD/NAD-bd_sf"/>
</dbReference>
<reference evidence="6 7" key="1">
    <citation type="submission" date="2017-02" db="EMBL/GenBank/DDBJ databases">
        <authorList>
            <person name="Peterson S.W."/>
        </authorList>
    </citation>
    <scope>NUCLEOTIDE SEQUENCE [LARGE SCALE GENOMIC DNA]</scope>
    <source>
        <strain evidence="6 7">B Mb 05.01</strain>
    </source>
</reference>
<dbReference type="GO" id="GO:0016491">
    <property type="term" value="F:oxidoreductase activity"/>
    <property type="evidence" value="ECO:0007669"/>
    <property type="project" value="UniProtKB-KW"/>
</dbReference>
<protein>
    <recommendedName>
        <fullName evidence="8">FAD-dependent oxidoreductase</fullName>
    </recommendedName>
</protein>
<dbReference type="InterPro" id="IPR039650">
    <property type="entry name" value="HdrA-like"/>
</dbReference>
<keyword evidence="1" id="KW-0004">4Fe-4S</keyword>
<evidence type="ECO:0000256" key="5">
    <source>
        <dbReference type="ARBA" id="ARBA00023014"/>
    </source>
</evidence>
<proteinExistence type="predicted"/>
<accession>A0A1R4K0C7</accession>
<keyword evidence="2" id="KW-0479">Metal-binding</keyword>
<dbReference type="Proteomes" id="UP000196320">
    <property type="component" value="Unassembled WGS sequence"/>
</dbReference>
<organism evidence="6 7">
    <name type="scientific">Microbacterium esteraromaticum</name>
    <dbReference type="NCBI Taxonomy" id="57043"/>
    <lineage>
        <taxon>Bacteria</taxon>
        <taxon>Bacillati</taxon>
        <taxon>Actinomycetota</taxon>
        <taxon>Actinomycetes</taxon>
        <taxon>Micrococcales</taxon>
        <taxon>Microbacteriaceae</taxon>
        <taxon>Microbacterium</taxon>
    </lineage>
</organism>
<dbReference type="SUPFAM" id="SSF51905">
    <property type="entry name" value="FAD/NAD(P)-binding domain"/>
    <property type="match status" value="1"/>
</dbReference>
<keyword evidence="7" id="KW-1185">Reference proteome</keyword>
<sequence length="791" mass="86349">MRVVEEEYDVVVCGGGLAGFSAALASARHGARTALVHDRPVLGGNSSSEVRVTVHGAAAVHPYARETGIISEALIEERAVNHAVIEENGWTNSVWDLTLYDMAMRTENLTLHLNTPVEDVEVTDGRITTVIARTLNAETILRIRGRYVIDCTGDGVVGDLAGVTSYHGIEAASEYDEPSAPDSASELTMGNSLHFKTVDTGRPVEFTPPEWAVSYDDPEFFRSGGRLIQTVASGYWFIEIGPPWNTIYDNEAIRHELTRQVLGIWDFLKNKDPYWSEKSRNLALDWVGQVPGKRESRRLLGEVFLTEHHLRGEKPFDDEVAFGGWYVDLHTPGGLYAEVAEPVTSGLFTEAYDDAAEEEAAVEELAEKPGVSKYVGPYGIPLRALVSREIDNLLFAGRVVSSTHAALGSLRVMGTVATMGQAVGTHAAILTERGATRAGDLSEIERLQQTLLRDGCFLPNVRNADPLDLARTARVSASSEQRVSSIDVDTEDNLGGLGHWSQGHPVYPASGRLEQGLAQWIAVGDTPSIETLSVLLDNTSGQAREIEATIYAVDGIWDYRLEPGAPLRSGTLTVEPGERWATWPVGLTAAELPAGGYVRLHLGAAADVEWKLSDAVLPGQVGGYEVAEKRLRRFGGGSTFSFSVEPPLAPYGPSNVLSGVTRPTSSTNVWRSDPQAALPQWVELAWDAPVELSQVQITFAGHLLREYHGEPPLFRDPQTAKAYTIEAWDGDGWVELARERDNYTNRVVHDLPETRTDRIRLVVTETNGDPSASVYEIRAYASAVCTLPAYR</sequence>
<name>A0A1R4K0C7_9MICO</name>
<evidence type="ECO:0008006" key="8">
    <source>
        <dbReference type="Google" id="ProtNLM"/>
    </source>
</evidence>
<dbReference type="SUPFAM" id="SSF49785">
    <property type="entry name" value="Galactose-binding domain-like"/>
    <property type="match status" value="1"/>
</dbReference>
<dbReference type="PANTHER" id="PTHR43498">
    <property type="entry name" value="FERREDOXIN:COB-COM HETERODISULFIDE REDUCTASE SUBUNIT A"/>
    <property type="match status" value="1"/>
</dbReference>
<dbReference type="GO" id="GO:0051539">
    <property type="term" value="F:4 iron, 4 sulfur cluster binding"/>
    <property type="evidence" value="ECO:0007669"/>
    <property type="project" value="UniProtKB-KW"/>
</dbReference>
<evidence type="ECO:0000256" key="3">
    <source>
        <dbReference type="ARBA" id="ARBA00023002"/>
    </source>
</evidence>
<dbReference type="AlphaFoldDB" id="A0A1R4K0C7"/>
<dbReference type="RefSeq" id="WP_087131890.1">
    <property type="nucleotide sequence ID" value="NZ_FUKO01000022.1"/>
</dbReference>
<evidence type="ECO:0000313" key="7">
    <source>
        <dbReference type="Proteomes" id="UP000196320"/>
    </source>
</evidence>
<dbReference type="OrthoDB" id="177652at2"/>
<keyword evidence="5" id="KW-0411">Iron-sulfur</keyword>
<evidence type="ECO:0000313" key="6">
    <source>
        <dbReference type="EMBL" id="SJN37699.1"/>
    </source>
</evidence>
<gene>
    <name evidence="6" type="ORF">FM104_09745</name>
</gene>